<accession>A0A0C3IIY7</accession>
<name>A0A0C3IIY7_PISTI</name>
<protein>
    <submittedName>
        <fullName evidence="1">Uncharacterized protein</fullName>
    </submittedName>
</protein>
<reference evidence="2" key="2">
    <citation type="submission" date="2015-01" db="EMBL/GenBank/DDBJ databases">
        <title>Evolutionary Origins and Diversification of the Mycorrhizal Mutualists.</title>
        <authorList>
            <consortium name="DOE Joint Genome Institute"/>
            <consortium name="Mycorrhizal Genomics Consortium"/>
            <person name="Kohler A."/>
            <person name="Kuo A."/>
            <person name="Nagy L.G."/>
            <person name="Floudas D."/>
            <person name="Copeland A."/>
            <person name="Barry K.W."/>
            <person name="Cichocki N."/>
            <person name="Veneault-Fourrey C."/>
            <person name="LaButti K."/>
            <person name="Lindquist E.A."/>
            <person name="Lipzen A."/>
            <person name="Lundell T."/>
            <person name="Morin E."/>
            <person name="Murat C."/>
            <person name="Riley R."/>
            <person name="Ohm R."/>
            <person name="Sun H."/>
            <person name="Tunlid A."/>
            <person name="Henrissat B."/>
            <person name="Grigoriev I.V."/>
            <person name="Hibbett D.S."/>
            <person name="Martin F."/>
        </authorList>
    </citation>
    <scope>NUCLEOTIDE SEQUENCE [LARGE SCALE GENOMIC DNA]</scope>
    <source>
        <strain evidence="2">Marx 270</strain>
    </source>
</reference>
<proteinExistence type="predicted"/>
<evidence type="ECO:0000313" key="1">
    <source>
        <dbReference type="EMBL" id="KIN96942.1"/>
    </source>
</evidence>
<organism evidence="1 2">
    <name type="scientific">Pisolithus tinctorius Marx 270</name>
    <dbReference type="NCBI Taxonomy" id="870435"/>
    <lineage>
        <taxon>Eukaryota</taxon>
        <taxon>Fungi</taxon>
        <taxon>Dikarya</taxon>
        <taxon>Basidiomycota</taxon>
        <taxon>Agaricomycotina</taxon>
        <taxon>Agaricomycetes</taxon>
        <taxon>Agaricomycetidae</taxon>
        <taxon>Boletales</taxon>
        <taxon>Sclerodermatineae</taxon>
        <taxon>Pisolithaceae</taxon>
        <taxon>Pisolithus</taxon>
    </lineage>
</organism>
<dbReference type="InParanoid" id="A0A0C3IIY7"/>
<evidence type="ECO:0000313" key="2">
    <source>
        <dbReference type="Proteomes" id="UP000054217"/>
    </source>
</evidence>
<reference evidence="1 2" key="1">
    <citation type="submission" date="2014-04" db="EMBL/GenBank/DDBJ databases">
        <authorList>
            <consortium name="DOE Joint Genome Institute"/>
            <person name="Kuo A."/>
            <person name="Kohler A."/>
            <person name="Costa M.D."/>
            <person name="Nagy L.G."/>
            <person name="Floudas D."/>
            <person name="Copeland A."/>
            <person name="Barry K.W."/>
            <person name="Cichocki N."/>
            <person name="Veneault-Fourrey C."/>
            <person name="LaButti K."/>
            <person name="Lindquist E.A."/>
            <person name="Lipzen A."/>
            <person name="Lundell T."/>
            <person name="Morin E."/>
            <person name="Murat C."/>
            <person name="Sun H."/>
            <person name="Tunlid A."/>
            <person name="Henrissat B."/>
            <person name="Grigoriev I.V."/>
            <person name="Hibbett D.S."/>
            <person name="Martin F."/>
            <person name="Nordberg H.P."/>
            <person name="Cantor M.N."/>
            <person name="Hua S.X."/>
        </authorList>
    </citation>
    <scope>NUCLEOTIDE SEQUENCE [LARGE SCALE GENOMIC DNA]</scope>
    <source>
        <strain evidence="1 2">Marx 270</strain>
    </source>
</reference>
<dbReference type="HOGENOM" id="CLU_1475733_0_0_1"/>
<dbReference type="Proteomes" id="UP000054217">
    <property type="component" value="Unassembled WGS sequence"/>
</dbReference>
<dbReference type="OrthoDB" id="2637024at2759"/>
<dbReference type="AlphaFoldDB" id="A0A0C3IIY7"/>
<keyword evidence="2" id="KW-1185">Reference proteome</keyword>
<gene>
    <name evidence="1" type="ORF">M404DRAFT_10848</name>
</gene>
<sequence>MDCGRLPSYRSSYLLRFHPYARVKPSARERVMAVQYTDDGSLLSDEERLITSSQSAVWDSVPADAIAQNLNDAINDTTAVDEPLRRLSISTLVVHKRKFITNCPGVGAVDGSQGIVYRDPVHERLNPSLSRENESALYYLSWLEGSPTISLQNDTRPMEIHVRLRREGGQRDCWEVRAFVKDD</sequence>
<dbReference type="EMBL" id="KN832037">
    <property type="protein sequence ID" value="KIN96942.1"/>
    <property type="molecule type" value="Genomic_DNA"/>
</dbReference>